<organism evidence="1">
    <name type="scientific">marine sediment metagenome</name>
    <dbReference type="NCBI Taxonomy" id="412755"/>
    <lineage>
        <taxon>unclassified sequences</taxon>
        <taxon>metagenomes</taxon>
        <taxon>ecological metagenomes</taxon>
    </lineage>
</organism>
<dbReference type="AlphaFoldDB" id="A0A0F8ZNX4"/>
<feature type="non-terminal residue" evidence="1">
    <location>
        <position position="1"/>
    </location>
</feature>
<proteinExistence type="predicted"/>
<accession>A0A0F8ZNX4</accession>
<comment type="caution">
    <text evidence="1">The sequence shown here is derived from an EMBL/GenBank/DDBJ whole genome shotgun (WGS) entry which is preliminary data.</text>
</comment>
<reference evidence="1" key="1">
    <citation type="journal article" date="2015" name="Nature">
        <title>Complex archaea that bridge the gap between prokaryotes and eukaryotes.</title>
        <authorList>
            <person name="Spang A."/>
            <person name="Saw J.H."/>
            <person name="Jorgensen S.L."/>
            <person name="Zaremba-Niedzwiedzka K."/>
            <person name="Martijn J."/>
            <person name="Lind A.E."/>
            <person name="van Eijk R."/>
            <person name="Schleper C."/>
            <person name="Guy L."/>
            <person name="Ettema T.J."/>
        </authorList>
    </citation>
    <scope>NUCLEOTIDE SEQUENCE</scope>
</reference>
<gene>
    <name evidence="1" type="ORF">LCGC14_2947600</name>
</gene>
<protein>
    <submittedName>
        <fullName evidence="1">Uncharacterized protein</fullName>
    </submittedName>
</protein>
<evidence type="ECO:0000313" key="1">
    <source>
        <dbReference type="EMBL" id="KKK68084.1"/>
    </source>
</evidence>
<sequence length="77" mass="8442">SAVEAIELLSQIRLGISLGLINNLGIEKLTALLYLCQSAHIKKILDTMDDGADNNLVDYSRAEIIRDALEDKQCLKG</sequence>
<dbReference type="EMBL" id="LAZR01059299">
    <property type="protein sequence ID" value="KKK68084.1"/>
    <property type="molecule type" value="Genomic_DNA"/>
</dbReference>
<name>A0A0F8ZNX4_9ZZZZ</name>